<dbReference type="EMBL" id="REGN01006532">
    <property type="protein sequence ID" value="RNA09147.1"/>
    <property type="molecule type" value="Genomic_DNA"/>
</dbReference>
<keyword evidence="3" id="KW-1185">Reference proteome</keyword>
<sequence length="342" mass="37941">PPRDANVKILSLYEGFRPLLAIAICFALLQQIALILTVSKLDWLRQLLNPARPQKAGVCWRGCYITPSPWENGSRRSGSSSVIWAAGPLEFLALAIAAERPMPLPRPITAPNRVSRRTLIWGSGYSSIPRPGVETSVCSVSFSVSLLVEQYWGGPPFYNAAPERSPPLMTTIFPNPLLYCATGDVAHCRSGFGTDLGPHVSATLAVQRRIYCNRSDGLLDLFGRTVSSGLPPLNSFLATSTCLRKYVDQLFLLVSIGPDQDFGNGERPFPFMTQFLRHAFLVSLPKQVYPVPESIAKRPYISVRVKHIGLMSNRIDKGDSKHKSIKKIFCFFLLFLLTDFID</sequence>
<name>A0A3M7QCG5_BRAPC</name>
<keyword evidence="1" id="KW-0472">Membrane</keyword>
<comment type="caution">
    <text evidence="2">The sequence shown here is derived from an EMBL/GenBank/DDBJ whole genome shotgun (WGS) entry which is preliminary data.</text>
</comment>
<feature type="non-terminal residue" evidence="2">
    <location>
        <position position="1"/>
    </location>
</feature>
<dbReference type="Proteomes" id="UP000276133">
    <property type="component" value="Unassembled WGS sequence"/>
</dbReference>
<keyword evidence="1" id="KW-1133">Transmembrane helix</keyword>
<feature type="transmembrane region" description="Helical" evidence="1">
    <location>
        <begin position="20"/>
        <end position="38"/>
    </location>
</feature>
<evidence type="ECO:0000313" key="2">
    <source>
        <dbReference type="EMBL" id="RNA09147.1"/>
    </source>
</evidence>
<gene>
    <name evidence="2" type="ORF">BpHYR1_009445</name>
</gene>
<evidence type="ECO:0000313" key="3">
    <source>
        <dbReference type="Proteomes" id="UP000276133"/>
    </source>
</evidence>
<proteinExistence type="predicted"/>
<accession>A0A3M7QCG5</accession>
<reference evidence="2 3" key="1">
    <citation type="journal article" date="2018" name="Sci. Rep.">
        <title>Genomic signatures of local adaptation to the degree of environmental predictability in rotifers.</title>
        <authorList>
            <person name="Franch-Gras L."/>
            <person name="Hahn C."/>
            <person name="Garcia-Roger E.M."/>
            <person name="Carmona M.J."/>
            <person name="Serra M."/>
            <person name="Gomez A."/>
        </authorList>
    </citation>
    <scope>NUCLEOTIDE SEQUENCE [LARGE SCALE GENOMIC DNA]</scope>
    <source>
        <strain evidence="2">HYR1</strain>
    </source>
</reference>
<evidence type="ECO:0000256" key="1">
    <source>
        <dbReference type="SAM" id="Phobius"/>
    </source>
</evidence>
<keyword evidence="1" id="KW-0812">Transmembrane</keyword>
<organism evidence="2 3">
    <name type="scientific">Brachionus plicatilis</name>
    <name type="common">Marine rotifer</name>
    <name type="synonym">Brachionus muelleri</name>
    <dbReference type="NCBI Taxonomy" id="10195"/>
    <lineage>
        <taxon>Eukaryota</taxon>
        <taxon>Metazoa</taxon>
        <taxon>Spiralia</taxon>
        <taxon>Gnathifera</taxon>
        <taxon>Rotifera</taxon>
        <taxon>Eurotatoria</taxon>
        <taxon>Monogononta</taxon>
        <taxon>Pseudotrocha</taxon>
        <taxon>Ploima</taxon>
        <taxon>Brachionidae</taxon>
        <taxon>Brachionus</taxon>
    </lineage>
</organism>
<dbReference type="AlphaFoldDB" id="A0A3M7QCG5"/>
<protein>
    <submittedName>
        <fullName evidence="2">Uncharacterized protein</fullName>
    </submittedName>
</protein>